<protein>
    <submittedName>
        <fullName evidence="2">Caspase domain protein</fullName>
    </submittedName>
</protein>
<evidence type="ECO:0000259" key="1">
    <source>
        <dbReference type="Pfam" id="PF00656"/>
    </source>
</evidence>
<dbReference type="SUPFAM" id="SSF52129">
    <property type="entry name" value="Caspase-like"/>
    <property type="match status" value="1"/>
</dbReference>
<dbReference type="InterPro" id="IPR029030">
    <property type="entry name" value="Caspase-like_dom_sf"/>
</dbReference>
<dbReference type="Proteomes" id="UP000050360">
    <property type="component" value="Unassembled WGS sequence"/>
</dbReference>
<dbReference type="InterPro" id="IPR050452">
    <property type="entry name" value="Metacaspase"/>
</dbReference>
<dbReference type="GO" id="GO:0006508">
    <property type="term" value="P:proteolysis"/>
    <property type="evidence" value="ECO:0007669"/>
    <property type="project" value="InterPro"/>
</dbReference>
<dbReference type="EMBL" id="LKCM01000128">
    <property type="protein sequence ID" value="KPQ43805.1"/>
    <property type="molecule type" value="Genomic_DNA"/>
</dbReference>
<gene>
    <name evidence="2" type="ORF">MPEBLZ_01679</name>
</gene>
<sequence length="315" mass="34681">MRKALIVGFDNYPSAPLSGCINDAKKISSILEKNGDGSPNFAIKLITDEKTIISKAQLREAIETLFKGYSDVVLLYFSGHGLIKTTGGVIVTPDYVKCDEGIRMDEILSVANQSTARDKIVILDCCHSGVFGSLSFSGSNIAQLGEGLTVLTASGDSESALEINGSGVFTSLLIDALQGGASDLRGYISPGSVYSYIDEALGPWNQRPIFKTNISRFTSIRKINPPIPLEKLRKLTEYFKTAEEEYKLNPSYEFTEASANKENVVIFKDLQKFESVRLVVPVNEEHMYFAAINSKSCKLTALGFQYWRLVKENKL</sequence>
<feature type="domain" description="Peptidase C14 caspase" evidence="1">
    <location>
        <begin position="1"/>
        <end position="182"/>
    </location>
</feature>
<evidence type="ECO:0000313" key="3">
    <source>
        <dbReference type="Proteomes" id="UP000050360"/>
    </source>
</evidence>
<reference evidence="2 3" key="1">
    <citation type="submission" date="2015-09" db="EMBL/GenBank/DDBJ databases">
        <title>A metagenomics-based metabolic model of nitrate-dependent anaerobic oxidation of methane by Methanoperedens-like archaea.</title>
        <authorList>
            <person name="Arshad A."/>
            <person name="Speth D.R."/>
            <person name="De Graaf R.M."/>
            <person name="Op Den Camp H.J."/>
            <person name="Jetten M.S."/>
            <person name="Welte C.U."/>
        </authorList>
    </citation>
    <scope>NUCLEOTIDE SEQUENCE [LARGE SCALE GENOMIC DNA]</scope>
</reference>
<evidence type="ECO:0000313" key="2">
    <source>
        <dbReference type="EMBL" id="KPQ43805.1"/>
    </source>
</evidence>
<dbReference type="InterPro" id="IPR011600">
    <property type="entry name" value="Pept_C14_caspase"/>
</dbReference>
<dbReference type="Gene3D" id="3.40.50.1460">
    <property type="match status" value="1"/>
</dbReference>
<dbReference type="PANTHER" id="PTHR48104:SF30">
    <property type="entry name" value="METACASPASE-1"/>
    <property type="match status" value="1"/>
</dbReference>
<organism evidence="2 3">
    <name type="scientific">Candidatus Methanoperedens nitratireducens</name>
    <dbReference type="NCBI Taxonomy" id="1392998"/>
    <lineage>
        <taxon>Archaea</taxon>
        <taxon>Methanobacteriati</taxon>
        <taxon>Methanobacteriota</taxon>
        <taxon>Stenosarchaea group</taxon>
        <taxon>Methanomicrobia</taxon>
        <taxon>Methanosarcinales</taxon>
        <taxon>ANME-2 cluster</taxon>
        <taxon>Candidatus Methanoperedentaceae</taxon>
        <taxon>Candidatus Methanoperedens</taxon>
    </lineage>
</organism>
<dbReference type="GO" id="GO:0004197">
    <property type="term" value="F:cysteine-type endopeptidase activity"/>
    <property type="evidence" value="ECO:0007669"/>
    <property type="project" value="InterPro"/>
</dbReference>
<dbReference type="GO" id="GO:0005737">
    <property type="term" value="C:cytoplasm"/>
    <property type="evidence" value="ECO:0007669"/>
    <property type="project" value="TreeGrafter"/>
</dbReference>
<accession>A0A0P8AB09</accession>
<name>A0A0P8AB09_9EURY</name>
<dbReference type="PANTHER" id="PTHR48104">
    <property type="entry name" value="METACASPASE-4"/>
    <property type="match status" value="1"/>
</dbReference>
<proteinExistence type="predicted"/>
<dbReference type="AlphaFoldDB" id="A0A0P8AB09"/>
<comment type="caution">
    <text evidence="2">The sequence shown here is derived from an EMBL/GenBank/DDBJ whole genome shotgun (WGS) entry which is preliminary data.</text>
</comment>
<dbReference type="PATRIC" id="fig|1719120.3.peg.1833"/>
<dbReference type="Pfam" id="PF00656">
    <property type="entry name" value="Peptidase_C14"/>
    <property type="match status" value="1"/>
</dbReference>